<feature type="domain" description="Acyltransferase 3" evidence="2">
    <location>
        <begin position="20"/>
        <end position="388"/>
    </location>
</feature>
<evidence type="ECO:0000313" key="3">
    <source>
        <dbReference type="EMBL" id="KAJ5096865.1"/>
    </source>
</evidence>
<sequence length="424" mass="48311">MDSTQIILVRKMTTPPRSTQYLDGLRGCAAVVVFIHHYSRAYLRNHMEHGYGFGDHQSILQLPILSLIYSGFPMVAIFYVISGHVLSYKPVHDPQAGRLLVTLGSPAFRRGNRLFVPPIVSTFLVMLAIQCNFYDTTGHPSLQRFDSFGGQFYDWGRFVRLELLSIWSWDNSTSYRYDPNLWTITSEFQCSMLLLLSHLILAQKSPGIKLAFWILFAVYAIQNGIFEAALFHIGAFIAELRARYPLTRKSHNGLYRYYCIVAVTGGAYLASYPDRQGTRTPTFSWLPSLTSWPPFEDCRAWQMLGAIMLFLGLSGDSWLQRPLLSPVAQYLGRISYGIYLCHGPLLNIVQRPLLLFVWDFFTPGGDSNAVFWAGFLIVLPAMFLCLLFLATAFWWLVDKPSTRLARWLEMTCMATEVKEGQGRD</sequence>
<comment type="caution">
    <text evidence="3">The sequence shown here is derived from an EMBL/GenBank/DDBJ whole genome shotgun (WGS) entry which is preliminary data.</text>
</comment>
<evidence type="ECO:0000256" key="1">
    <source>
        <dbReference type="SAM" id="Phobius"/>
    </source>
</evidence>
<name>A0A9W9FB67_9EURO</name>
<organism evidence="3 4">
    <name type="scientific">Penicillium angulare</name>
    <dbReference type="NCBI Taxonomy" id="116970"/>
    <lineage>
        <taxon>Eukaryota</taxon>
        <taxon>Fungi</taxon>
        <taxon>Dikarya</taxon>
        <taxon>Ascomycota</taxon>
        <taxon>Pezizomycotina</taxon>
        <taxon>Eurotiomycetes</taxon>
        <taxon>Eurotiomycetidae</taxon>
        <taxon>Eurotiales</taxon>
        <taxon>Aspergillaceae</taxon>
        <taxon>Penicillium</taxon>
    </lineage>
</organism>
<evidence type="ECO:0000313" key="4">
    <source>
        <dbReference type="Proteomes" id="UP001149165"/>
    </source>
</evidence>
<dbReference type="InterPro" id="IPR002656">
    <property type="entry name" value="Acyl_transf_3_dom"/>
</dbReference>
<feature type="transmembrane region" description="Helical" evidence="1">
    <location>
        <begin position="369"/>
        <end position="397"/>
    </location>
</feature>
<dbReference type="AlphaFoldDB" id="A0A9W9FB67"/>
<proteinExistence type="predicted"/>
<dbReference type="Pfam" id="PF01757">
    <property type="entry name" value="Acyl_transf_3"/>
    <property type="match status" value="1"/>
</dbReference>
<accession>A0A9W9FB67</accession>
<keyword evidence="4" id="KW-1185">Reference proteome</keyword>
<reference evidence="3" key="2">
    <citation type="journal article" date="2023" name="IMA Fungus">
        <title>Comparative genomic study of the Penicillium genus elucidates a diverse pangenome and 15 lateral gene transfer events.</title>
        <authorList>
            <person name="Petersen C."/>
            <person name="Sorensen T."/>
            <person name="Nielsen M.R."/>
            <person name="Sondergaard T.E."/>
            <person name="Sorensen J.L."/>
            <person name="Fitzpatrick D.A."/>
            <person name="Frisvad J.C."/>
            <person name="Nielsen K.L."/>
        </authorList>
    </citation>
    <scope>NUCLEOTIDE SEQUENCE</scope>
    <source>
        <strain evidence="3">IBT 30069</strain>
    </source>
</reference>
<feature type="transmembrane region" description="Helical" evidence="1">
    <location>
        <begin position="59"/>
        <end position="81"/>
    </location>
</feature>
<dbReference type="PANTHER" id="PTHR23028:SF134">
    <property type="entry name" value="PUTATIVE (AFU_ORTHOLOGUE AFUA_4G08520)-RELATED"/>
    <property type="match status" value="1"/>
</dbReference>
<feature type="transmembrane region" description="Helical" evidence="1">
    <location>
        <begin position="254"/>
        <end position="272"/>
    </location>
</feature>
<gene>
    <name evidence="3" type="ORF">N7456_007586</name>
</gene>
<feature type="transmembrane region" description="Helical" evidence="1">
    <location>
        <begin position="21"/>
        <end position="39"/>
    </location>
</feature>
<dbReference type="PANTHER" id="PTHR23028">
    <property type="entry name" value="ACETYLTRANSFERASE"/>
    <property type="match status" value="1"/>
</dbReference>
<dbReference type="InterPro" id="IPR050879">
    <property type="entry name" value="Acyltransferase_3"/>
</dbReference>
<keyword evidence="1" id="KW-0472">Membrane</keyword>
<dbReference type="Proteomes" id="UP001149165">
    <property type="component" value="Unassembled WGS sequence"/>
</dbReference>
<dbReference type="EMBL" id="JAPQKH010000005">
    <property type="protein sequence ID" value="KAJ5096865.1"/>
    <property type="molecule type" value="Genomic_DNA"/>
</dbReference>
<dbReference type="OrthoDB" id="5819582at2759"/>
<keyword evidence="1" id="KW-1133">Transmembrane helix</keyword>
<feature type="transmembrane region" description="Helical" evidence="1">
    <location>
        <begin position="331"/>
        <end position="349"/>
    </location>
</feature>
<keyword evidence="1" id="KW-0812">Transmembrane</keyword>
<evidence type="ECO:0000259" key="2">
    <source>
        <dbReference type="Pfam" id="PF01757"/>
    </source>
</evidence>
<protein>
    <recommendedName>
        <fullName evidence="2">Acyltransferase 3 domain-containing protein</fullName>
    </recommendedName>
</protein>
<dbReference type="GO" id="GO:0016747">
    <property type="term" value="F:acyltransferase activity, transferring groups other than amino-acyl groups"/>
    <property type="evidence" value="ECO:0007669"/>
    <property type="project" value="InterPro"/>
</dbReference>
<reference evidence="3" key="1">
    <citation type="submission" date="2022-11" db="EMBL/GenBank/DDBJ databases">
        <authorList>
            <person name="Petersen C."/>
        </authorList>
    </citation>
    <scope>NUCLEOTIDE SEQUENCE</scope>
    <source>
        <strain evidence="3">IBT 30069</strain>
    </source>
</reference>
<feature type="transmembrane region" description="Helical" evidence="1">
    <location>
        <begin position="212"/>
        <end position="233"/>
    </location>
</feature>